<reference evidence="2" key="2">
    <citation type="submission" date="2025-08" db="UniProtKB">
        <authorList>
            <consortium name="RefSeq"/>
        </authorList>
    </citation>
    <scope>IDENTIFICATION</scope>
</reference>
<proteinExistence type="predicted"/>
<dbReference type="Proteomes" id="UP000694886">
    <property type="component" value="Chromosome 9"/>
</dbReference>
<dbReference type="KEGG" id="tcc:108663233"/>
<accession>A0AB32WRQ2</accession>
<dbReference type="RefSeq" id="XP_017982307.1">
    <property type="nucleotide sequence ID" value="XM_018126818.1"/>
</dbReference>
<sequence length="143" mass="16034">MIITFILNGLAPEFKELSTTIIAKESAISFEELYDKLINFETALKQDDSYPIIANYVIRKTRGHTVKICRLNKSSIKELVANIAIASQFHDNKNWVVNSEASHHVAADLNNLSLYTEYGGLEELTVGDGTVFKHRGTTIEMSE</sequence>
<name>A0AB32WRQ2_THECC</name>
<dbReference type="PANTHER" id="PTHR47481">
    <property type="match status" value="1"/>
</dbReference>
<gene>
    <name evidence="2" type="primary">LOC108663233</name>
</gene>
<dbReference type="GeneID" id="108663233"/>
<reference evidence="1" key="1">
    <citation type="journal article" date="1997" name="Nucleic Acids Res.">
        <title>tRNAscan-SE: a program for improved detection of transfer RNA genes in genomic sequence.</title>
        <authorList>
            <person name="Lowe T.M."/>
            <person name="Eddy S.R."/>
        </authorList>
    </citation>
    <scope>NUCLEOTIDE SEQUENCE [LARGE SCALE GENOMIC DNA]</scope>
    <source>
        <strain evidence="1">r\B97-61/B2</strain>
    </source>
</reference>
<protein>
    <submittedName>
        <fullName evidence="2">Uncharacterized protein LOC108663233</fullName>
    </submittedName>
</protein>
<evidence type="ECO:0000313" key="2">
    <source>
        <dbReference type="RefSeq" id="XP_017982307.1"/>
    </source>
</evidence>
<dbReference type="AlphaFoldDB" id="A0AB32WRQ2"/>
<dbReference type="PANTHER" id="PTHR47481:SF31">
    <property type="entry name" value="OS01G0873500 PROTEIN"/>
    <property type="match status" value="1"/>
</dbReference>
<dbReference type="Gramene" id="Tc09v2_t014180.1">
    <property type="protein sequence ID" value="Tc09v2_p014180.1"/>
    <property type="gene ID" value="Tc09v2_g014180"/>
</dbReference>
<organism evidence="1 2">
    <name type="scientific">Theobroma cacao</name>
    <name type="common">Cacao</name>
    <name type="synonym">Cocoa</name>
    <dbReference type="NCBI Taxonomy" id="3641"/>
    <lineage>
        <taxon>Eukaryota</taxon>
        <taxon>Viridiplantae</taxon>
        <taxon>Streptophyta</taxon>
        <taxon>Embryophyta</taxon>
        <taxon>Tracheophyta</taxon>
        <taxon>Spermatophyta</taxon>
        <taxon>Magnoliopsida</taxon>
        <taxon>eudicotyledons</taxon>
        <taxon>Gunneridae</taxon>
        <taxon>Pentapetalae</taxon>
        <taxon>rosids</taxon>
        <taxon>malvids</taxon>
        <taxon>Malvales</taxon>
        <taxon>Malvaceae</taxon>
        <taxon>Byttnerioideae</taxon>
        <taxon>Theobroma</taxon>
    </lineage>
</organism>
<evidence type="ECO:0000313" key="1">
    <source>
        <dbReference type="Proteomes" id="UP000694886"/>
    </source>
</evidence>